<accession>A0A8X6WFJ8</accession>
<keyword evidence="2" id="KW-1185">Reference proteome</keyword>
<organism evidence="1 2">
    <name type="scientific">Trichonephila clavipes</name>
    <name type="common">Golden silk orbweaver</name>
    <name type="synonym">Nephila clavipes</name>
    <dbReference type="NCBI Taxonomy" id="2585209"/>
    <lineage>
        <taxon>Eukaryota</taxon>
        <taxon>Metazoa</taxon>
        <taxon>Ecdysozoa</taxon>
        <taxon>Arthropoda</taxon>
        <taxon>Chelicerata</taxon>
        <taxon>Arachnida</taxon>
        <taxon>Araneae</taxon>
        <taxon>Araneomorphae</taxon>
        <taxon>Entelegynae</taxon>
        <taxon>Araneoidea</taxon>
        <taxon>Nephilidae</taxon>
        <taxon>Trichonephila</taxon>
    </lineage>
</organism>
<gene>
    <name evidence="1" type="primary">AVEN_250221_1</name>
    <name evidence="1" type="ORF">TNCV_2227331</name>
</gene>
<proteinExistence type="predicted"/>
<dbReference type="EMBL" id="BMAU01021411">
    <property type="protein sequence ID" value="GFY33464.1"/>
    <property type="molecule type" value="Genomic_DNA"/>
</dbReference>
<comment type="caution">
    <text evidence="1">The sequence shown here is derived from an EMBL/GenBank/DDBJ whole genome shotgun (WGS) entry which is preliminary data.</text>
</comment>
<evidence type="ECO:0000313" key="1">
    <source>
        <dbReference type="EMBL" id="GFY33464.1"/>
    </source>
</evidence>
<evidence type="ECO:0000313" key="2">
    <source>
        <dbReference type="Proteomes" id="UP000887159"/>
    </source>
</evidence>
<dbReference type="Proteomes" id="UP000887159">
    <property type="component" value="Unassembled WGS sequence"/>
</dbReference>
<dbReference type="AlphaFoldDB" id="A0A8X6WFJ8"/>
<protein>
    <submittedName>
        <fullName evidence="1">DUF4817 domain-containing protein</fullName>
    </submittedName>
</protein>
<reference evidence="1" key="1">
    <citation type="submission" date="2020-08" db="EMBL/GenBank/DDBJ databases">
        <title>Multicomponent nature underlies the extraordinary mechanical properties of spider dragline silk.</title>
        <authorList>
            <person name="Kono N."/>
            <person name="Nakamura H."/>
            <person name="Mori M."/>
            <person name="Yoshida Y."/>
            <person name="Ohtoshi R."/>
            <person name="Malay A.D."/>
            <person name="Moran D.A.P."/>
            <person name="Tomita M."/>
            <person name="Numata K."/>
            <person name="Arakawa K."/>
        </authorList>
    </citation>
    <scope>NUCLEOTIDE SEQUENCE</scope>
</reference>
<sequence>MSHIYAQRYSRRKPPSHVFFACLHQRMSDNGSFIVDIQELERRVIMSGNKKTLLDTVQNNPSASTRDIASHVRIQCTEDVRLASLHGGRDFEYLL</sequence>
<name>A0A8X6WFJ8_TRICX</name>